<dbReference type="GeneID" id="33564688"/>
<name>A0A1Y2H036_9FUNG</name>
<dbReference type="EMBL" id="MCFF01000003">
    <property type="protein sequence ID" value="ORZ27917.1"/>
    <property type="molecule type" value="Genomic_DNA"/>
</dbReference>
<accession>A0A1Y2H036</accession>
<dbReference type="RefSeq" id="XP_021885620.1">
    <property type="nucleotide sequence ID" value="XM_022022844.1"/>
</dbReference>
<dbReference type="AlphaFoldDB" id="A0A1Y2H036"/>
<comment type="caution">
    <text evidence="2">The sequence shown here is derived from an EMBL/GenBank/DDBJ whole genome shotgun (WGS) entry which is preliminary data.</text>
</comment>
<organism evidence="2 3">
    <name type="scientific">Lobosporangium transversale</name>
    <dbReference type="NCBI Taxonomy" id="64571"/>
    <lineage>
        <taxon>Eukaryota</taxon>
        <taxon>Fungi</taxon>
        <taxon>Fungi incertae sedis</taxon>
        <taxon>Mucoromycota</taxon>
        <taxon>Mortierellomycotina</taxon>
        <taxon>Mortierellomycetes</taxon>
        <taxon>Mortierellales</taxon>
        <taxon>Mortierellaceae</taxon>
        <taxon>Lobosporangium</taxon>
    </lineage>
</organism>
<feature type="region of interest" description="Disordered" evidence="1">
    <location>
        <begin position="104"/>
        <end position="125"/>
    </location>
</feature>
<evidence type="ECO:0000313" key="3">
    <source>
        <dbReference type="Proteomes" id="UP000193648"/>
    </source>
</evidence>
<reference evidence="2 3" key="1">
    <citation type="submission" date="2016-07" db="EMBL/GenBank/DDBJ databases">
        <title>Pervasive Adenine N6-methylation of Active Genes in Fungi.</title>
        <authorList>
            <consortium name="DOE Joint Genome Institute"/>
            <person name="Mondo S.J."/>
            <person name="Dannebaum R.O."/>
            <person name="Kuo R.C."/>
            <person name="Labutti K."/>
            <person name="Haridas S."/>
            <person name="Kuo A."/>
            <person name="Salamov A."/>
            <person name="Ahrendt S.R."/>
            <person name="Lipzen A."/>
            <person name="Sullivan W."/>
            <person name="Andreopoulos W.B."/>
            <person name="Clum A."/>
            <person name="Lindquist E."/>
            <person name="Daum C."/>
            <person name="Ramamoorthy G.K."/>
            <person name="Gryganskyi A."/>
            <person name="Culley D."/>
            <person name="Magnuson J.K."/>
            <person name="James T.Y."/>
            <person name="O'Malley M.A."/>
            <person name="Stajich J.E."/>
            <person name="Spatafora J.W."/>
            <person name="Visel A."/>
            <person name="Grigoriev I.V."/>
        </authorList>
    </citation>
    <scope>NUCLEOTIDE SEQUENCE [LARGE SCALE GENOMIC DNA]</scope>
    <source>
        <strain evidence="2 3">NRRL 3116</strain>
    </source>
</reference>
<keyword evidence="3" id="KW-1185">Reference proteome</keyword>
<feature type="compositionally biased region" description="Basic residues" evidence="1">
    <location>
        <begin position="115"/>
        <end position="125"/>
    </location>
</feature>
<sequence>MSLCKGSFIQPSRVINVNINQSASSFSRRTSLTKWMARTAVIWAILFLLSSCNTSVQALPILDSHPSHLIRPYTTLYTPAEGASVPASEALEASATPVVAAISSSSKPLAEKQQHHQNQRRTRGFQKRYRCYYGACHSKDSK</sequence>
<protein>
    <submittedName>
        <fullName evidence="2">Uncharacterized protein</fullName>
    </submittedName>
</protein>
<evidence type="ECO:0000256" key="1">
    <source>
        <dbReference type="SAM" id="MobiDB-lite"/>
    </source>
</evidence>
<evidence type="ECO:0000313" key="2">
    <source>
        <dbReference type="EMBL" id="ORZ27917.1"/>
    </source>
</evidence>
<gene>
    <name evidence="2" type="ORF">BCR41DRAFT_346239</name>
</gene>
<proteinExistence type="predicted"/>
<dbReference type="InParanoid" id="A0A1Y2H036"/>
<dbReference type="Proteomes" id="UP000193648">
    <property type="component" value="Unassembled WGS sequence"/>
</dbReference>